<keyword evidence="2" id="KW-1185">Reference proteome</keyword>
<proteinExistence type="predicted"/>
<protein>
    <submittedName>
        <fullName evidence="1">Uncharacterized protein</fullName>
    </submittedName>
</protein>
<accession>A0AA38R4C8</accession>
<evidence type="ECO:0000313" key="2">
    <source>
        <dbReference type="Proteomes" id="UP001174694"/>
    </source>
</evidence>
<dbReference type="Proteomes" id="UP001174694">
    <property type="component" value="Unassembled WGS sequence"/>
</dbReference>
<organism evidence="1 2">
    <name type="scientific">Pleurostoma richardsiae</name>
    <dbReference type="NCBI Taxonomy" id="41990"/>
    <lineage>
        <taxon>Eukaryota</taxon>
        <taxon>Fungi</taxon>
        <taxon>Dikarya</taxon>
        <taxon>Ascomycota</taxon>
        <taxon>Pezizomycotina</taxon>
        <taxon>Sordariomycetes</taxon>
        <taxon>Sordariomycetidae</taxon>
        <taxon>Calosphaeriales</taxon>
        <taxon>Pleurostomataceae</taxon>
        <taxon>Pleurostoma</taxon>
    </lineage>
</organism>
<dbReference type="AlphaFoldDB" id="A0AA38R4C8"/>
<sequence length="106" mass="12764">MHQHPEHQPDKPAWFDDVWSMLMVLTEIAEWQPLGNMFRDKVEMRSSQMKRKKLVVTQDWKGAFTAQVFQYGFGFLEKDRQTLEKYSHWKVKDFYDGFCELLSSKI</sequence>
<dbReference type="EMBL" id="JANBVO010000052">
    <property type="protein sequence ID" value="KAJ9133155.1"/>
    <property type="molecule type" value="Genomic_DNA"/>
</dbReference>
<evidence type="ECO:0000313" key="1">
    <source>
        <dbReference type="EMBL" id="KAJ9133155.1"/>
    </source>
</evidence>
<reference evidence="1" key="1">
    <citation type="submission" date="2022-07" db="EMBL/GenBank/DDBJ databases">
        <title>Fungi with potential for degradation of polypropylene.</title>
        <authorList>
            <person name="Gostincar C."/>
        </authorList>
    </citation>
    <scope>NUCLEOTIDE SEQUENCE</scope>
    <source>
        <strain evidence="1">EXF-13308</strain>
    </source>
</reference>
<comment type="caution">
    <text evidence="1">The sequence shown here is derived from an EMBL/GenBank/DDBJ whole genome shotgun (WGS) entry which is preliminary data.</text>
</comment>
<name>A0AA38R4C8_9PEZI</name>
<gene>
    <name evidence="1" type="ORF">NKR23_g10943</name>
</gene>